<evidence type="ECO:0000313" key="3">
    <source>
        <dbReference type="EMBL" id="KAF3606080.1"/>
    </source>
</evidence>
<protein>
    <recommendedName>
        <fullName evidence="5">Aminotransferase-like plant mobile domain-containing protein</fullName>
    </recommendedName>
</protein>
<reference evidence="3 4" key="1">
    <citation type="journal article" date="2020" name="BMC Genomics">
        <title>Intraspecific diversification of the crop wild relative Brassica cretica Lam. using demographic model selection.</title>
        <authorList>
            <person name="Kioukis A."/>
            <person name="Michalopoulou V.A."/>
            <person name="Briers L."/>
            <person name="Pirintsos S."/>
            <person name="Studholme D.J."/>
            <person name="Pavlidis P."/>
            <person name="Sarris P.F."/>
        </authorList>
    </citation>
    <scope>NUCLEOTIDE SEQUENCE [LARGE SCALE GENOMIC DNA]</scope>
    <source>
        <strain evidence="4">cv. PFS-1207/04</strain>
    </source>
</reference>
<feature type="region of interest" description="Disordered" evidence="1">
    <location>
        <begin position="532"/>
        <end position="569"/>
    </location>
</feature>
<evidence type="ECO:0000256" key="2">
    <source>
        <dbReference type="SAM" id="Phobius"/>
    </source>
</evidence>
<comment type="caution">
    <text evidence="3">The sequence shown here is derived from an EMBL/GenBank/DDBJ whole genome shotgun (WGS) entry which is preliminary data.</text>
</comment>
<dbReference type="EMBL" id="QGKV02000297">
    <property type="protein sequence ID" value="KAF3606080.1"/>
    <property type="molecule type" value="Genomic_DNA"/>
</dbReference>
<organism evidence="3 4">
    <name type="scientific">Brassica cretica</name>
    <name type="common">Mustard</name>
    <dbReference type="NCBI Taxonomy" id="69181"/>
    <lineage>
        <taxon>Eukaryota</taxon>
        <taxon>Viridiplantae</taxon>
        <taxon>Streptophyta</taxon>
        <taxon>Embryophyta</taxon>
        <taxon>Tracheophyta</taxon>
        <taxon>Spermatophyta</taxon>
        <taxon>Magnoliopsida</taxon>
        <taxon>eudicotyledons</taxon>
        <taxon>Gunneridae</taxon>
        <taxon>Pentapetalae</taxon>
        <taxon>rosids</taxon>
        <taxon>malvids</taxon>
        <taxon>Brassicales</taxon>
        <taxon>Brassicaceae</taxon>
        <taxon>Brassiceae</taxon>
        <taxon>Brassica</taxon>
    </lineage>
</organism>
<feature type="region of interest" description="Disordered" evidence="1">
    <location>
        <begin position="301"/>
        <end position="382"/>
    </location>
</feature>
<dbReference type="Proteomes" id="UP000266723">
    <property type="component" value="Unassembled WGS sequence"/>
</dbReference>
<proteinExistence type="predicted"/>
<feature type="region of interest" description="Disordered" evidence="1">
    <location>
        <begin position="677"/>
        <end position="699"/>
    </location>
</feature>
<feature type="transmembrane region" description="Helical" evidence="2">
    <location>
        <begin position="152"/>
        <end position="174"/>
    </location>
</feature>
<evidence type="ECO:0000313" key="4">
    <source>
        <dbReference type="Proteomes" id="UP000266723"/>
    </source>
</evidence>
<feature type="region of interest" description="Disordered" evidence="1">
    <location>
        <begin position="790"/>
        <end position="814"/>
    </location>
</feature>
<dbReference type="PANTHER" id="PTHR33411:SF34">
    <property type="entry name" value="PROTEIN, PUTATIVE-RELATED"/>
    <property type="match status" value="1"/>
</dbReference>
<evidence type="ECO:0000256" key="1">
    <source>
        <dbReference type="SAM" id="MobiDB-lite"/>
    </source>
</evidence>
<sequence length="961" mass="105984">MRPRKDTTKKTKSVKIPPSNRSFVSNSQQYASPAFKETSVYNQFIDLSSLKLLTKPEDIVILLASDSESDNDDDMDINVTATVTKQKNKQTPNITKDALFSAIGLTDTDSPLALVLYWLLHLEISGICCRSGLGVPSCAVVSRVVLGCSIPYWMFLLFLRFQLMLGTASLWAGSRTAPRFDDFVLSTLPSMSPHLVAAFIAACVSVTLPFAMFATSGLDSVLLGVCSVDLEDCFWSQVWAHVSRGSNHTSSSAAPAHAPLAPAAAFAHAPLAPAAASAPAPPGPPGVMIVAELVQQPSRDHFPYLTPYPHGRGQTWSHDDQTRPRQRRGRGCTGSQSRDFSHFQDSPSPHSSYHTSPSAAAAPAPLTPAAASAPAPPGPPGVMSVAELVQQSGRDHLPYLTPFNRSGNGISAWINRIMYSALDGGHPTFTHFPTEKQHLWFRQFAQEFNWNSDETLFIYHHCVHKVMDNYGKQIHEWKKKSYVRFGIRKGRKKLLPPTPPTAGATVKGMASTSITWVLNLLPLWEIAWSHDDQTRSRQRRGRGGTGSQSRDSSHFQDSPSPHSSYHTFPSAAPAPVPLAAAAAPVPAPPGPPGVMSVAELVQQPGRDNLLYLTSFNRSENWISAWINRMMYLALDRGHPTFTHFPTDKQHLWFRLFAVPKSMNDTVWKELCAHWDKEETKETSSTNSTNRRSNRKGKDIYKHNLGAQSIATLGDRMAEENDGEPVDDLALMRRAYTNKKTGQIDDGLVRDVVDLVQTQVVDEVSQLQTEDDASTASTNLSRFRINEIVESEETKETSSTNSTNRRSDRKGKGIYKNNLGAQSIATLGDLMAEENDDEPVDDLALMKRAYTNKKTGQIDDGLVRDVVDLVQNQVSVPKKKGRLVSLGRRSRSAAPSSAPLPYVDPEVLTAQLKDKDDGISALETQMAAQQAGYETQKRLNEQMMEMMKRMYPNEVFPNIQDP</sequence>
<evidence type="ECO:0008006" key="5">
    <source>
        <dbReference type="Google" id="ProtNLM"/>
    </source>
</evidence>
<keyword evidence="2" id="KW-0472">Membrane</keyword>
<feature type="compositionally biased region" description="Low complexity" evidence="1">
    <location>
        <begin position="346"/>
        <end position="373"/>
    </location>
</feature>
<name>A0ABQ7ESZ7_BRACR</name>
<accession>A0ABQ7ESZ7</accession>
<feature type="region of interest" description="Disordered" evidence="1">
    <location>
        <begin position="1"/>
        <end position="27"/>
    </location>
</feature>
<keyword evidence="2" id="KW-1133">Transmembrane helix</keyword>
<feature type="transmembrane region" description="Helical" evidence="2">
    <location>
        <begin position="194"/>
        <end position="214"/>
    </location>
</feature>
<keyword evidence="4" id="KW-1185">Reference proteome</keyword>
<dbReference type="PANTHER" id="PTHR33411">
    <property type="entry name" value="OS08G0392500 PROTEIN"/>
    <property type="match status" value="1"/>
</dbReference>
<gene>
    <name evidence="3" type="ORF">DY000_02048506</name>
</gene>
<dbReference type="Pfam" id="PF03004">
    <property type="entry name" value="Transposase_24"/>
    <property type="match status" value="2"/>
</dbReference>
<dbReference type="InterPro" id="IPR004252">
    <property type="entry name" value="Probable_transposase_24"/>
</dbReference>
<feature type="compositionally biased region" description="Polar residues" evidence="1">
    <location>
        <begin position="555"/>
        <end position="567"/>
    </location>
</feature>
<keyword evidence="2" id="KW-0812">Transmembrane</keyword>